<evidence type="ECO:0000256" key="6">
    <source>
        <dbReference type="ARBA" id="ARBA00023136"/>
    </source>
</evidence>
<proteinExistence type="predicted"/>
<evidence type="ECO:0000256" key="7">
    <source>
        <dbReference type="SAM" id="Phobius"/>
    </source>
</evidence>
<dbReference type="SUPFAM" id="SSF103473">
    <property type="entry name" value="MFS general substrate transporter"/>
    <property type="match status" value="1"/>
</dbReference>
<evidence type="ECO:0000256" key="2">
    <source>
        <dbReference type="ARBA" id="ARBA00022448"/>
    </source>
</evidence>
<feature type="transmembrane region" description="Helical" evidence="7">
    <location>
        <begin position="86"/>
        <end position="105"/>
    </location>
</feature>
<keyword evidence="4 7" id="KW-0812">Transmembrane</keyword>
<feature type="transmembrane region" description="Helical" evidence="7">
    <location>
        <begin position="57"/>
        <end position="74"/>
    </location>
</feature>
<dbReference type="PANTHER" id="PTHR42718:SF47">
    <property type="entry name" value="METHYL VIOLOGEN RESISTANCE PROTEIN SMVA"/>
    <property type="match status" value="1"/>
</dbReference>
<name>A0ABW3BIU4_9ACTN</name>
<feature type="non-terminal residue" evidence="9">
    <location>
        <position position="456"/>
    </location>
</feature>
<keyword evidence="6 7" id="KW-0472">Membrane</keyword>
<protein>
    <submittedName>
        <fullName evidence="9">MFS transporter</fullName>
    </submittedName>
</protein>
<organism evidence="9 10">
    <name type="scientific">Streptomonospora algeriensis</name>
    <dbReference type="NCBI Taxonomy" id="995084"/>
    <lineage>
        <taxon>Bacteria</taxon>
        <taxon>Bacillati</taxon>
        <taxon>Actinomycetota</taxon>
        <taxon>Actinomycetes</taxon>
        <taxon>Streptosporangiales</taxon>
        <taxon>Nocardiopsidaceae</taxon>
        <taxon>Streptomonospora</taxon>
    </lineage>
</organism>
<sequence>MPSGTETPAGPRAGMREWIGLAVLALPTILLALDFTVLHLALPHLTAELAPSSTQQLWILDIYGFMIAGFLITMGTLGDRIGRRRLLMTGAAWFGAASVLAAYAVSAEMLIVSRALLGIAGATLMPSTLSLISNMFRDPKQRGFAVAVWLSCFSAGGAVGPLIGGALLEWFWWGAVFLMGVPVMVLLLITAPLLLPEYRTPDPGRLDLPSVALSLAAILPVVYAVKEAAENGWSALTAGILLVGFVFGGVFVRRQRSLNDPLIDVGLFRFRAFTVGLGSLLLGTLTLGAFVLLFAQYLQLVQELPPIRAGLWMAPYAVANIVGAMIAPAVAAKLPANRTIALGLVAAAIGFAMFTRVGGEGGLVLGIAASMLITFGLSPLMVLVIDLVIVAAPKERSGSASAMAETCSELGMAMGVATLGAVGTAVYRTVLELPAGVTSGAAEEARDGLPGAAAAA</sequence>
<gene>
    <name evidence="9" type="ORF">ACFQZU_18600</name>
</gene>
<evidence type="ECO:0000256" key="4">
    <source>
        <dbReference type="ARBA" id="ARBA00022692"/>
    </source>
</evidence>
<keyword evidence="10" id="KW-1185">Reference proteome</keyword>
<dbReference type="Gene3D" id="1.20.1720.10">
    <property type="entry name" value="Multidrug resistance protein D"/>
    <property type="match status" value="1"/>
</dbReference>
<keyword evidence="3" id="KW-1003">Cell membrane</keyword>
<dbReference type="Proteomes" id="UP001596956">
    <property type="component" value="Unassembled WGS sequence"/>
</dbReference>
<dbReference type="PANTHER" id="PTHR42718">
    <property type="entry name" value="MAJOR FACILITATOR SUPERFAMILY MULTIDRUG TRANSPORTER MFSC"/>
    <property type="match status" value="1"/>
</dbReference>
<feature type="transmembrane region" description="Helical" evidence="7">
    <location>
        <begin position="363"/>
        <end position="389"/>
    </location>
</feature>
<feature type="transmembrane region" description="Helical" evidence="7">
    <location>
        <begin position="206"/>
        <end position="225"/>
    </location>
</feature>
<dbReference type="PROSITE" id="PS50850">
    <property type="entry name" value="MFS"/>
    <property type="match status" value="1"/>
</dbReference>
<evidence type="ECO:0000313" key="10">
    <source>
        <dbReference type="Proteomes" id="UP001596956"/>
    </source>
</evidence>
<keyword evidence="5 7" id="KW-1133">Transmembrane helix</keyword>
<feature type="domain" description="Major facilitator superfamily (MFS) profile" evidence="8">
    <location>
        <begin position="20"/>
        <end position="456"/>
    </location>
</feature>
<dbReference type="Pfam" id="PF07690">
    <property type="entry name" value="MFS_1"/>
    <property type="match status" value="1"/>
</dbReference>
<dbReference type="CDD" id="cd17321">
    <property type="entry name" value="MFS_MMR_MDR_like"/>
    <property type="match status" value="1"/>
</dbReference>
<accession>A0ABW3BIU4</accession>
<evidence type="ECO:0000256" key="5">
    <source>
        <dbReference type="ARBA" id="ARBA00022989"/>
    </source>
</evidence>
<dbReference type="EMBL" id="JBHTHR010000833">
    <property type="protein sequence ID" value="MFD0803317.1"/>
    <property type="molecule type" value="Genomic_DNA"/>
</dbReference>
<keyword evidence="2" id="KW-0813">Transport</keyword>
<evidence type="ECO:0000256" key="1">
    <source>
        <dbReference type="ARBA" id="ARBA00004651"/>
    </source>
</evidence>
<feature type="transmembrane region" description="Helical" evidence="7">
    <location>
        <begin position="273"/>
        <end position="298"/>
    </location>
</feature>
<dbReference type="Gene3D" id="1.20.1250.20">
    <property type="entry name" value="MFS general substrate transporter like domains"/>
    <property type="match status" value="1"/>
</dbReference>
<dbReference type="InterPro" id="IPR020846">
    <property type="entry name" value="MFS_dom"/>
</dbReference>
<feature type="transmembrane region" description="Helical" evidence="7">
    <location>
        <begin position="170"/>
        <end position="194"/>
    </location>
</feature>
<feature type="transmembrane region" description="Helical" evidence="7">
    <location>
        <begin position="310"/>
        <end position="332"/>
    </location>
</feature>
<feature type="transmembrane region" description="Helical" evidence="7">
    <location>
        <begin position="231"/>
        <end position="252"/>
    </location>
</feature>
<comment type="subcellular location">
    <subcellularLocation>
        <location evidence="1">Cell membrane</location>
        <topology evidence="1">Multi-pass membrane protein</topology>
    </subcellularLocation>
</comment>
<reference evidence="10" key="1">
    <citation type="journal article" date="2019" name="Int. J. Syst. Evol. Microbiol.">
        <title>The Global Catalogue of Microorganisms (GCM) 10K type strain sequencing project: providing services to taxonomists for standard genome sequencing and annotation.</title>
        <authorList>
            <consortium name="The Broad Institute Genomics Platform"/>
            <consortium name="The Broad Institute Genome Sequencing Center for Infectious Disease"/>
            <person name="Wu L."/>
            <person name="Ma J."/>
        </authorList>
    </citation>
    <scope>NUCLEOTIDE SEQUENCE [LARGE SCALE GENOMIC DNA]</scope>
    <source>
        <strain evidence="10">CCUG 63369</strain>
    </source>
</reference>
<evidence type="ECO:0000259" key="8">
    <source>
        <dbReference type="PROSITE" id="PS50850"/>
    </source>
</evidence>
<feature type="transmembrane region" description="Helical" evidence="7">
    <location>
        <begin position="111"/>
        <end position="132"/>
    </location>
</feature>
<feature type="transmembrane region" description="Helical" evidence="7">
    <location>
        <begin position="21"/>
        <end position="42"/>
    </location>
</feature>
<comment type="caution">
    <text evidence="9">The sequence shown here is derived from an EMBL/GenBank/DDBJ whole genome shotgun (WGS) entry which is preliminary data.</text>
</comment>
<evidence type="ECO:0000313" key="9">
    <source>
        <dbReference type="EMBL" id="MFD0803317.1"/>
    </source>
</evidence>
<dbReference type="InterPro" id="IPR036259">
    <property type="entry name" value="MFS_trans_sf"/>
</dbReference>
<feature type="transmembrane region" description="Helical" evidence="7">
    <location>
        <begin position="144"/>
        <end position="164"/>
    </location>
</feature>
<evidence type="ECO:0000256" key="3">
    <source>
        <dbReference type="ARBA" id="ARBA00022475"/>
    </source>
</evidence>
<dbReference type="InterPro" id="IPR011701">
    <property type="entry name" value="MFS"/>
</dbReference>
<feature type="transmembrane region" description="Helical" evidence="7">
    <location>
        <begin position="339"/>
        <end position="357"/>
    </location>
</feature>